<feature type="signal peptide" evidence="1">
    <location>
        <begin position="1"/>
        <end position="23"/>
    </location>
</feature>
<protein>
    <recommendedName>
        <fullName evidence="4">Malectin domain-containing protein</fullName>
    </recommendedName>
</protein>
<dbReference type="KEGG" id="mbr:MONBRDRAFT_26125"/>
<gene>
    <name evidence="2" type="ORF">MONBRDRAFT_26125</name>
</gene>
<dbReference type="GO" id="GO:0004553">
    <property type="term" value="F:hydrolase activity, hydrolyzing O-glycosyl compounds"/>
    <property type="evidence" value="ECO:0000318"/>
    <property type="project" value="GO_Central"/>
</dbReference>
<reference evidence="2 3" key="1">
    <citation type="journal article" date="2008" name="Nature">
        <title>The genome of the choanoflagellate Monosiga brevicollis and the origin of metazoans.</title>
        <authorList>
            <consortium name="JGI Sequencing"/>
            <person name="King N."/>
            <person name="Westbrook M.J."/>
            <person name="Young S.L."/>
            <person name="Kuo A."/>
            <person name="Abedin M."/>
            <person name="Chapman J."/>
            <person name="Fairclough S."/>
            <person name="Hellsten U."/>
            <person name="Isogai Y."/>
            <person name="Letunic I."/>
            <person name="Marr M."/>
            <person name="Pincus D."/>
            <person name="Putnam N."/>
            <person name="Rokas A."/>
            <person name="Wright K.J."/>
            <person name="Zuzow R."/>
            <person name="Dirks W."/>
            <person name="Good M."/>
            <person name="Goodstein D."/>
            <person name="Lemons D."/>
            <person name="Li W."/>
            <person name="Lyons J.B."/>
            <person name="Morris A."/>
            <person name="Nichols S."/>
            <person name="Richter D.J."/>
            <person name="Salamov A."/>
            <person name="Bork P."/>
            <person name="Lim W.A."/>
            <person name="Manning G."/>
            <person name="Miller W.T."/>
            <person name="McGinnis W."/>
            <person name="Shapiro H."/>
            <person name="Tjian R."/>
            <person name="Grigoriev I.V."/>
            <person name="Rokhsar D."/>
        </authorList>
    </citation>
    <scope>NUCLEOTIDE SEQUENCE [LARGE SCALE GENOMIC DNA]</scope>
    <source>
        <strain evidence="3">MX1 / ATCC 50154</strain>
    </source>
</reference>
<dbReference type="PANTHER" id="PTHR22925:SF3">
    <property type="entry name" value="GLYCOSYL HYDROLASE FAMILY PROTEIN 43"/>
    <property type="match status" value="1"/>
</dbReference>
<dbReference type="InterPro" id="IPR023296">
    <property type="entry name" value="Glyco_hydro_beta-prop_sf"/>
</dbReference>
<dbReference type="PANTHER" id="PTHR22925">
    <property type="entry name" value="GLYCOSYL HYDROLASE 43 FAMILY MEMBER"/>
    <property type="match status" value="1"/>
</dbReference>
<proteinExistence type="predicted"/>
<dbReference type="SUPFAM" id="SSF75005">
    <property type="entry name" value="Arabinanase/levansucrase/invertase"/>
    <property type="match status" value="1"/>
</dbReference>
<dbReference type="Gene3D" id="2.115.10.20">
    <property type="entry name" value="Glycosyl hydrolase domain, family 43"/>
    <property type="match status" value="1"/>
</dbReference>
<evidence type="ECO:0000313" key="2">
    <source>
        <dbReference type="EMBL" id="EDQ88431.1"/>
    </source>
</evidence>
<sequence>MCGIAKLLLVAVGVLASAAAGSGATWSLSLSHLNTSQEAPGNNGCSHGGSDPNCGFNTNHNVSLYTSPDLSNGSWTYAGDMLPVDARPEAIYYRPKIVFNPTTSRYVLWINAVPAGNFSASYYVVATSTVRTGPFVVQATHVALAQDAPGDFDIFVDDDDQGYIIYTAITAVRQSACLCLFNGK</sequence>
<dbReference type="Proteomes" id="UP000001357">
    <property type="component" value="Unassembled WGS sequence"/>
</dbReference>
<evidence type="ECO:0000313" key="3">
    <source>
        <dbReference type="Proteomes" id="UP000001357"/>
    </source>
</evidence>
<keyword evidence="3" id="KW-1185">Reference proteome</keyword>
<keyword evidence="1" id="KW-0732">Signal</keyword>
<dbReference type="AlphaFoldDB" id="A9V1F5"/>
<feature type="chain" id="PRO_5002745167" description="Malectin domain-containing protein" evidence="1">
    <location>
        <begin position="24"/>
        <end position="184"/>
    </location>
</feature>
<dbReference type="EMBL" id="CH991554">
    <property type="protein sequence ID" value="EDQ88431.1"/>
    <property type="molecule type" value="Genomic_DNA"/>
</dbReference>
<evidence type="ECO:0008006" key="4">
    <source>
        <dbReference type="Google" id="ProtNLM"/>
    </source>
</evidence>
<name>A9V1F5_MONBE</name>
<accession>A9V1F5</accession>
<dbReference type="GeneID" id="5891899"/>
<dbReference type="InParanoid" id="A9V1F5"/>
<dbReference type="RefSeq" id="XP_001746535.1">
    <property type="nucleotide sequence ID" value="XM_001746483.1"/>
</dbReference>
<evidence type="ECO:0000256" key="1">
    <source>
        <dbReference type="SAM" id="SignalP"/>
    </source>
</evidence>
<organism evidence="2 3">
    <name type="scientific">Monosiga brevicollis</name>
    <name type="common">Choanoflagellate</name>
    <dbReference type="NCBI Taxonomy" id="81824"/>
    <lineage>
        <taxon>Eukaryota</taxon>
        <taxon>Choanoflagellata</taxon>
        <taxon>Craspedida</taxon>
        <taxon>Salpingoecidae</taxon>
        <taxon>Monosiga</taxon>
    </lineage>
</organism>